<protein>
    <submittedName>
        <fullName evidence="1">Uncharacterized protein</fullName>
    </submittedName>
</protein>
<sequence length="33" mass="3875">MRILLKDIKAEDINNIINYPVQGLVFEINQKKC</sequence>
<reference evidence="1 2" key="1">
    <citation type="submission" date="2017-04" db="EMBL/GenBank/DDBJ databases">
        <authorList>
            <person name="Afonso C.L."/>
            <person name="Miller P.J."/>
            <person name="Scott M.A."/>
            <person name="Spackman E."/>
            <person name="Goraichik I."/>
            <person name="Dimitrov K.M."/>
            <person name="Suarez D.L."/>
            <person name="Swayne D.E."/>
        </authorList>
    </citation>
    <scope>NUCLEOTIDE SEQUENCE [LARGE SCALE GENOMIC DNA]</scope>
    <source>
        <strain evidence="1 2">DSM 11270</strain>
    </source>
</reference>
<proteinExistence type="predicted"/>
<name>A0A1W1VM03_DESTI</name>
<organism evidence="1 2">
    <name type="scientific">Desulfonispora thiosulfatigenes DSM 11270</name>
    <dbReference type="NCBI Taxonomy" id="656914"/>
    <lineage>
        <taxon>Bacteria</taxon>
        <taxon>Bacillati</taxon>
        <taxon>Bacillota</taxon>
        <taxon>Clostridia</taxon>
        <taxon>Eubacteriales</taxon>
        <taxon>Peptococcaceae</taxon>
        <taxon>Desulfonispora</taxon>
    </lineage>
</organism>
<dbReference type="Proteomes" id="UP000192731">
    <property type="component" value="Unassembled WGS sequence"/>
</dbReference>
<evidence type="ECO:0000313" key="1">
    <source>
        <dbReference type="EMBL" id="SMB94415.1"/>
    </source>
</evidence>
<gene>
    <name evidence="1" type="ORF">SAMN00017405_0200</name>
</gene>
<accession>A0A1W1VM03</accession>
<dbReference type="AlphaFoldDB" id="A0A1W1VM03"/>
<dbReference type="EMBL" id="FWWT01000022">
    <property type="protein sequence ID" value="SMB94415.1"/>
    <property type="molecule type" value="Genomic_DNA"/>
</dbReference>
<evidence type="ECO:0000313" key="2">
    <source>
        <dbReference type="Proteomes" id="UP000192731"/>
    </source>
</evidence>
<keyword evidence="2" id="KW-1185">Reference proteome</keyword>